<dbReference type="RefSeq" id="WP_002647367.1">
    <property type="nucleotide sequence ID" value="NZ_CP036341.1"/>
</dbReference>
<evidence type="ECO:0000256" key="2">
    <source>
        <dbReference type="SAM" id="SignalP"/>
    </source>
</evidence>
<dbReference type="EMBL" id="CP042910">
    <property type="protein sequence ID" value="QEG19763.1"/>
    <property type="molecule type" value="Genomic_DNA"/>
</dbReference>
<reference evidence="4 6" key="2">
    <citation type="submission" date="2019-08" db="EMBL/GenBank/DDBJ databases">
        <title>Deep-cultivation of Planctomycetes and their phenomic and genomic characterization uncovers novel biology.</title>
        <authorList>
            <person name="Wiegand S."/>
            <person name="Jogler M."/>
            <person name="Boedeker C."/>
            <person name="Pinto D."/>
            <person name="Vollmers J."/>
            <person name="Rivas-Marin E."/>
            <person name="Kohn T."/>
            <person name="Peeters S.H."/>
            <person name="Heuer A."/>
            <person name="Rast P."/>
            <person name="Oberbeckmann S."/>
            <person name="Bunk B."/>
            <person name="Jeske O."/>
            <person name="Meyerdierks A."/>
            <person name="Storesund J.E."/>
            <person name="Kallscheuer N."/>
            <person name="Luecker S."/>
            <person name="Lage O.M."/>
            <person name="Pohl T."/>
            <person name="Merkel B.J."/>
            <person name="Hornburger P."/>
            <person name="Mueller R.-W."/>
            <person name="Bruemmer F."/>
            <person name="Labrenz M."/>
            <person name="Spormann A.M."/>
            <person name="Op den Camp H."/>
            <person name="Overmann J."/>
            <person name="Amann R."/>
            <person name="Jetten M.S.M."/>
            <person name="Mascher T."/>
            <person name="Medema M.H."/>
            <person name="Devos D.P."/>
            <person name="Kaster A.-K."/>
            <person name="Ovreas L."/>
            <person name="Rohde M."/>
            <person name="Galperin M.Y."/>
            <person name="Jogler C."/>
        </authorList>
    </citation>
    <scope>NUCLEOTIDE SEQUENCE [LARGE SCALE GENOMIC DNA]</scope>
    <source>
        <strain evidence="4 6">DSM 8797</strain>
    </source>
</reference>
<organism evidence="3 5">
    <name type="scientific">Gimesia maris</name>
    <dbReference type="NCBI Taxonomy" id="122"/>
    <lineage>
        <taxon>Bacteria</taxon>
        <taxon>Pseudomonadati</taxon>
        <taxon>Planctomycetota</taxon>
        <taxon>Planctomycetia</taxon>
        <taxon>Planctomycetales</taxon>
        <taxon>Planctomycetaceae</taxon>
        <taxon>Gimesia</taxon>
    </lineage>
</organism>
<dbReference type="Proteomes" id="UP000263642">
    <property type="component" value="Unassembled WGS sequence"/>
</dbReference>
<accession>A0A517XJQ9</accession>
<dbReference type="GeneID" id="98650092"/>
<dbReference type="AlphaFoldDB" id="A0A3D3R7P6"/>
<name>A0A3D3R7P6_9PLAN</name>
<evidence type="ECO:0000313" key="6">
    <source>
        <dbReference type="Proteomes" id="UP000322887"/>
    </source>
</evidence>
<feature type="region of interest" description="Disordered" evidence="1">
    <location>
        <begin position="108"/>
        <end position="146"/>
    </location>
</feature>
<feature type="signal peptide" evidence="2">
    <location>
        <begin position="1"/>
        <end position="18"/>
    </location>
</feature>
<dbReference type="Proteomes" id="UP000322887">
    <property type="component" value="Chromosome"/>
</dbReference>
<dbReference type="EMBL" id="DQAY01000112">
    <property type="protein sequence ID" value="HCO24901.1"/>
    <property type="molecule type" value="Genomic_DNA"/>
</dbReference>
<keyword evidence="2" id="KW-0732">Signal</keyword>
<reference evidence="3 5" key="1">
    <citation type="journal article" date="2018" name="Nat. Biotechnol.">
        <title>A standardized bacterial taxonomy based on genome phylogeny substantially revises the tree of life.</title>
        <authorList>
            <person name="Parks D.H."/>
            <person name="Chuvochina M."/>
            <person name="Waite D.W."/>
            <person name="Rinke C."/>
            <person name="Skarshewski A."/>
            <person name="Chaumeil P.A."/>
            <person name="Hugenholtz P."/>
        </authorList>
    </citation>
    <scope>NUCLEOTIDE SEQUENCE [LARGE SCALE GENOMIC DNA]</scope>
    <source>
        <strain evidence="3">UBA9375</strain>
    </source>
</reference>
<evidence type="ECO:0000256" key="1">
    <source>
        <dbReference type="SAM" id="MobiDB-lite"/>
    </source>
</evidence>
<accession>A0A3D3R7P6</accession>
<feature type="compositionally biased region" description="Pro residues" evidence="1">
    <location>
        <begin position="108"/>
        <end position="119"/>
    </location>
</feature>
<evidence type="ECO:0000313" key="3">
    <source>
        <dbReference type="EMBL" id="HCO24901.1"/>
    </source>
</evidence>
<keyword evidence="6" id="KW-1185">Reference proteome</keyword>
<feature type="chain" id="PRO_5043893256" description="Secreted protein" evidence="2">
    <location>
        <begin position="19"/>
        <end position="146"/>
    </location>
</feature>
<evidence type="ECO:0008006" key="7">
    <source>
        <dbReference type="Google" id="ProtNLM"/>
    </source>
</evidence>
<proteinExistence type="predicted"/>
<evidence type="ECO:0000313" key="4">
    <source>
        <dbReference type="EMBL" id="QEG19763.1"/>
    </source>
</evidence>
<protein>
    <recommendedName>
        <fullName evidence="7">Secreted protein</fullName>
    </recommendedName>
</protein>
<sequence length="146" mass="16503">MRAAFVCIVMIQPLIVCSGCQCFKASNAYYNLIDDISDTQLYADRFYRPTWDLTRIGKPDWCQSRFNRWWCKCCDDCQPQHYISDTPITDYSSSQSYDGEAVDDLVPLPEPSLFVPPDPFPDETGLESELKEPGPALAPPVNAPPN</sequence>
<gene>
    <name evidence="3" type="ORF">DIT97_18420</name>
    <name evidence="4" type="ORF">GmarT_56690</name>
</gene>
<feature type="compositionally biased region" description="Pro residues" evidence="1">
    <location>
        <begin position="136"/>
        <end position="146"/>
    </location>
</feature>
<evidence type="ECO:0000313" key="5">
    <source>
        <dbReference type="Proteomes" id="UP000263642"/>
    </source>
</evidence>